<dbReference type="InterPro" id="IPR004992">
    <property type="entry name" value="EutN_CcmL"/>
</dbReference>
<comment type="caution">
    <text evidence="4">The sequence shown here is derived from an EMBL/GenBank/DDBJ whole genome shotgun (WGS) entry which is preliminary data.</text>
</comment>
<evidence type="ECO:0000313" key="4">
    <source>
        <dbReference type="EMBL" id="KHS57316.1"/>
    </source>
</evidence>
<comment type="subcellular location">
    <subcellularLocation>
        <location evidence="1">Carboxysome</location>
    </subcellularLocation>
</comment>
<sequence>MKLAKVIGTVVATRKEESLVGCKLMIIRRVNGKSEYIDSEEIAVDFVGAGIGDIVLIAQGSAVRMDPRRKEAMIDMAIIGIIDAIDI</sequence>
<protein>
    <submittedName>
        <fullName evidence="4">Ethanolamine utilization protein EutN</fullName>
    </submittedName>
</protein>
<dbReference type="STRING" id="1577792.QX51_08750"/>
<dbReference type="EMBL" id="JWHR01000079">
    <property type="protein sequence ID" value="KHS57316.1"/>
    <property type="molecule type" value="Genomic_DNA"/>
</dbReference>
<dbReference type="PROSITE" id="PS51932">
    <property type="entry name" value="BMV"/>
    <property type="match status" value="1"/>
</dbReference>
<gene>
    <name evidence="4" type="ORF">QX51_08750</name>
</gene>
<evidence type="ECO:0000256" key="3">
    <source>
        <dbReference type="ARBA" id="ARBA00024446"/>
    </source>
</evidence>
<dbReference type="InterPro" id="IPR036677">
    <property type="entry name" value="EutN_CcmL_sf"/>
</dbReference>
<keyword evidence="5" id="KW-1185">Reference proteome</keyword>
<dbReference type="OrthoDB" id="196195at2"/>
<reference evidence="4 5" key="1">
    <citation type="submission" date="2014-12" db="EMBL/GenBank/DDBJ databases">
        <title>Draft genome sequence of Terrisporobacter sp. 08-306576, isolated from the blood culture of a bacteremia patient.</title>
        <authorList>
            <person name="Lund L.C."/>
            <person name="Sydenham T.V."/>
            <person name="Hogh S.V."/>
            <person name="Skov M.N."/>
            <person name="Kemp M."/>
            <person name="Justesen U.S."/>
        </authorList>
    </citation>
    <scope>NUCLEOTIDE SEQUENCE [LARGE SCALE GENOMIC DNA]</scope>
    <source>
        <strain evidence="4 5">08-306576</strain>
    </source>
</reference>
<dbReference type="Gene3D" id="2.40.50.220">
    <property type="entry name" value="EutN/Ccml"/>
    <property type="match status" value="1"/>
</dbReference>
<accession>A0A0B3VKL3</accession>
<dbReference type="AlphaFoldDB" id="A0A0B3VKL3"/>
<evidence type="ECO:0000313" key="5">
    <source>
        <dbReference type="Proteomes" id="UP000031189"/>
    </source>
</evidence>
<organism evidence="4 5">
    <name type="scientific">Terrisporobacter othiniensis</name>
    <dbReference type="NCBI Taxonomy" id="1577792"/>
    <lineage>
        <taxon>Bacteria</taxon>
        <taxon>Bacillati</taxon>
        <taxon>Bacillota</taxon>
        <taxon>Clostridia</taxon>
        <taxon>Peptostreptococcales</taxon>
        <taxon>Peptostreptococcaceae</taxon>
        <taxon>Terrisporobacter</taxon>
    </lineage>
</organism>
<dbReference type="Proteomes" id="UP000031189">
    <property type="component" value="Unassembled WGS sequence"/>
</dbReference>
<dbReference type="SUPFAM" id="SSF159133">
    <property type="entry name" value="EutN/CcmL-like"/>
    <property type="match status" value="1"/>
</dbReference>
<evidence type="ECO:0000256" key="2">
    <source>
        <dbReference type="ARBA" id="ARBA00023669"/>
    </source>
</evidence>
<dbReference type="PANTHER" id="PTHR36539">
    <property type="entry name" value="ETHANOLAMINE UTILIZATION PROTEIN EUTN"/>
    <property type="match status" value="1"/>
</dbReference>
<dbReference type="Pfam" id="PF03319">
    <property type="entry name" value="EutN_CcmL"/>
    <property type="match status" value="1"/>
</dbReference>
<evidence type="ECO:0000256" key="1">
    <source>
        <dbReference type="ARBA" id="ARBA00023587"/>
    </source>
</evidence>
<dbReference type="GO" id="GO:0031470">
    <property type="term" value="C:carboxysome"/>
    <property type="evidence" value="ECO:0007669"/>
    <property type="project" value="UniProtKB-SubCell"/>
</dbReference>
<dbReference type="CDD" id="cd01614">
    <property type="entry name" value="EutN_CcmL"/>
    <property type="match status" value="1"/>
</dbReference>
<dbReference type="PANTHER" id="PTHR36539:SF1">
    <property type="entry name" value="BACTERIAL MICROCOMPARTMENT SHELL VERTEX PROTEIN EUTN"/>
    <property type="match status" value="1"/>
</dbReference>
<name>A0A0B3VKL3_9FIRM</name>
<dbReference type="RefSeq" id="WP_039679527.1">
    <property type="nucleotide sequence ID" value="NZ_JWHR01000079.1"/>
</dbReference>
<proteinExistence type="predicted"/>
<keyword evidence="2" id="KW-1282">Carboxysome</keyword>
<keyword evidence="3" id="KW-1283">Bacterial microcompartment</keyword>